<dbReference type="PANTHER" id="PTHR11223:SF3">
    <property type="entry name" value="EXPORTIN-5"/>
    <property type="match status" value="1"/>
</dbReference>
<gene>
    <name evidence="2" type="ORF">ADUPG1_012416</name>
</gene>
<protein>
    <submittedName>
        <fullName evidence="2">Multi-domain containing protein</fullName>
    </submittedName>
</protein>
<dbReference type="EMBL" id="BQXS01012461">
    <property type="protein sequence ID" value="GKT23397.1"/>
    <property type="molecule type" value="Genomic_DNA"/>
</dbReference>
<dbReference type="Gene3D" id="1.25.10.10">
    <property type="entry name" value="Leucine-rich Repeat Variant"/>
    <property type="match status" value="1"/>
</dbReference>
<dbReference type="Pfam" id="PF19273">
    <property type="entry name" value="Exportin-5"/>
    <property type="match status" value="1"/>
</dbReference>
<name>A0ABQ5JZD8_9EUKA</name>
<dbReference type="InterPro" id="IPR016024">
    <property type="entry name" value="ARM-type_fold"/>
</dbReference>
<dbReference type="InterPro" id="IPR045065">
    <property type="entry name" value="XPO1/5"/>
</dbReference>
<evidence type="ECO:0000313" key="3">
    <source>
        <dbReference type="Proteomes" id="UP001057375"/>
    </source>
</evidence>
<dbReference type="SUPFAM" id="SSF48371">
    <property type="entry name" value="ARM repeat"/>
    <property type="match status" value="1"/>
</dbReference>
<feature type="domain" description="Exportin-5 C-terminal" evidence="1">
    <location>
        <begin position="316"/>
        <end position="779"/>
    </location>
</feature>
<evidence type="ECO:0000313" key="2">
    <source>
        <dbReference type="EMBL" id="GKT23397.1"/>
    </source>
</evidence>
<dbReference type="InterPro" id="IPR011989">
    <property type="entry name" value="ARM-like"/>
</dbReference>
<proteinExistence type="predicted"/>
<keyword evidence="3" id="KW-1185">Reference proteome</keyword>
<accession>A0ABQ5JZD8</accession>
<sequence>MDFSNVQSAVTAAADPRSDRKTKIKALEIILTIKKSISPKDLSDLSFKLFLQPQTQHKHFGLSLLQHLFEKRWDSCNQAEKDHAMGVLNDILTKGLEAFDEDDPAIKNKVSSLTAMLAKVENCEYLPAVCDSLLRISDKGHLQLGIALQGLAYTCEDLMSNATMNDSTKVKVVKSLSSVTPKIVSLLENVYKTFLRQVEQAYIKSIVPPSYLTTTLLISNRTCAVLCEYMPISLFMSLVNCWCMCCLLPPLRISAYVCLYTFCTKANSKDNKQRDVIVDVVKFFISHKENIARGLGEEVPSLLYESHKPFIVLWSQLFNRHFQVIFGTDIGLFQESCKLMLEFCAHPSPLLFANSMPFWITIYRDRKICGHEGFDGILKVLVKQIVSKNTKTRMLDAPPTSHPSSSDVMDLDGFNFHERIKESDFGHPSYMYLIQDFENNESWSKFFQKMRGRICECIRICCLTYPIAVLHASIEILVEMLQISDDHMGEDEIGKEWERLPLSHGKVPYAVTMTHLSPLYRKLDSVCVCVEAAVTSIAKNNKAMNEVRRRSGKMEESIYDKDKDIRNALDVLCDFLMKYNGNHAVLRERVVSVFVSLSDYLAHAPETLLKVVSCIFDRIIWIPPYEREESSKSLMNLSDCTLACRKKACSTLQTLCDLREIRIILTPHLDSLYKKVRDLADNQQLTEVELVSVYDAQTSLVMELKPDVRDRLVQTLLQPHASVFTDKGIVSILSNPESFVQKLMIGKTSPSSSLMEGSGDSSSPERIAWKARRSILYAMEGMSVIVRRVQSSMLSNNGLAEERTTLVPLWEGILPLCVRTCCTISALRYMGVSAAVRACGDDHNKTLEVKEGVCPCEDNLLRSIVSTPYSLIGQLSRTIPPAEPDSVIYDRKWLQSIEMACRSIIQATICDGSFMCMFPCDSNSEREETTRDHIKAGNLPRPKQDSGVWLLEECNFSSDLPLHYYKPMLKYNLEGLCISLDTLTKHQKAASSESSTFSGTSSGSPVPFQGNLWERVVSDVVKQVSFVIRDEKTRIEEGLVISSSHVLPYPTLSHEMYVEAMTSDIALELIQTCGLVCGVYGKKGSKKHNCGVSYASLSRPKCVSIALESVFSVLSRVSASCMRKSLNIFTLIIKECTGDAELFRFHVQFYVSKIIPFILNEVGGAKANCLPSDLASDFLSLCSSCISVFFTHGGERIIGRILAKSLESEHVKGSMSDHEYESFVNNVKKAKSEKVKRNLVKSLLLEKGLFQSQKDTVKAFSGVNKFAQLALKRGGGEEDDIGDDSVSLADAVWFM</sequence>
<dbReference type="Proteomes" id="UP001057375">
    <property type="component" value="Unassembled WGS sequence"/>
</dbReference>
<organism evidence="2 3">
    <name type="scientific">Aduncisulcus paluster</name>
    <dbReference type="NCBI Taxonomy" id="2918883"/>
    <lineage>
        <taxon>Eukaryota</taxon>
        <taxon>Metamonada</taxon>
        <taxon>Carpediemonas-like organisms</taxon>
        <taxon>Aduncisulcus</taxon>
    </lineage>
</organism>
<reference evidence="2" key="1">
    <citation type="submission" date="2022-03" db="EMBL/GenBank/DDBJ databases">
        <title>Draft genome sequence of Aduncisulcus paluster, a free-living microaerophilic Fornicata.</title>
        <authorList>
            <person name="Yuyama I."/>
            <person name="Kume K."/>
            <person name="Tamura T."/>
            <person name="Inagaki Y."/>
            <person name="Hashimoto T."/>
        </authorList>
    </citation>
    <scope>NUCLEOTIDE SEQUENCE</scope>
    <source>
        <strain evidence="2">NY0171</strain>
    </source>
</reference>
<comment type="caution">
    <text evidence="2">The sequence shown here is derived from an EMBL/GenBank/DDBJ whole genome shotgun (WGS) entry which is preliminary data.</text>
</comment>
<evidence type="ECO:0000259" key="1">
    <source>
        <dbReference type="Pfam" id="PF19273"/>
    </source>
</evidence>
<dbReference type="InterPro" id="IPR045478">
    <property type="entry name" value="Exportin-5_C"/>
</dbReference>
<dbReference type="PANTHER" id="PTHR11223">
    <property type="entry name" value="EXPORTIN 1/5"/>
    <property type="match status" value="1"/>
</dbReference>